<dbReference type="AlphaFoldDB" id="A0A0F7JZW9"/>
<comment type="cofactor">
    <cofactor evidence="7">
        <name>Zn(2+)</name>
        <dbReference type="ChEBI" id="CHEBI:29105"/>
    </cofactor>
    <text evidence="7">Binds 1 zinc ion per subunit.</text>
</comment>
<evidence type="ECO:0000256" key="3">
    <source>
        <dbReference type="ARBA" id="ARBA00022833"/>
    </source>
</evidence>
<dbReference type="GO" id="GO:0008270">
    <property type="term" value="F:zinc ion binding"/>
    <property type="evidence" value="ECO:0007669"/>
    <property type="project" value="TreeGrafter"/>
</dbReference>
<dbReference type="CDD" id="cd07153">
    <property type="entry name" value="Fur_like"/>
    <property type="match status" value="1"/>
</dbReference>
<evidence type="ECO:0000256" key="2">
    <source>
        <dbReference type="ARBA" id="ARBA00022491"/>
    </source>
</evidence>
<evidence type="ECO:0000256" key="1">
    <source>
        <dbReference type="ARBA" id="ARBA00007957"/>
    </source>
</evidence>
<proteinExistence type="inferred from homology"/>
<dbReference type="Proteomes" id="UP000034410">
    <property type="component" value="Chromosome"/>
</dbReference>
<dbReference type="GO" id="GO:1900376">
    <property type="term" value="P:regulation of secondary metabolite biosynthetic process"/>
    <property type="evidence" value="ECO:0007669"/>
    <property type="project" value="TreeGrafter"/>
</dbReference>
<dbReference type="RefSeq" id="WP_046859089.1">
    <property type="nucleotide sequence ID" value="NZ_CP011412.1"/>
</dbReference>
<feature type="binding site" evidence="7">
    <location>
        <position position="142"/>
    </location>
    <ligand>
        <name>Zn(2+)</name>
        <dbReference type="ChEBI" id="CHEBI:29105"/>
    </ligand>
</feature>
<dbReference type="SUPFAM" id="SSF46785">
    <property type="entry name" value="Winged helix' DNA-binding domain"/>
    <property type="match status" value="1"/>
</dbReference>
<accession>A0A0F7JZW9</accession>
<reference evidence="9 10" key="1">
    <citation type="journal article" date="2015" name="Genome Announc.">
        <title>Complete Genome Sequence of Sedimenticola thiotaurini Strain SIP-G1, a Polyphosphate- and Polyhydroxyalkanoate-Accumulating Sulfur-Oxidizing Gammaproteobacterium Isolated from Salt Marsh Sediments.</title>
        <authorList>
            <person name="Flood B.E."/>
            <person name="Jones D.S."/>
            <person name="Bailey J.V."/>
        </authorList>
    </citation>
    <scope>NUCLEOTIDE SEQUENCE [LARGE SCALE GENOMIC DNA]</scope>
    <source>
        <strain evidence="9 10">SIP-G1</strain>
    </source>
</reference>
<dbReference type="GO" id="GO:0045892">
    <property type="term" value="P:negative regulation of DNA-templated transcription"/>
    <property type="evidence" value="ECO:0007669"/>
    <property type="project" value="TreeGrafter"/>
</dbReference>
<dbReference type="PANTHER" id="PTHR33202">
    <property type="entry name" value="ZINC UPTAKE REGULATION PROTEIN"/>
    <property type="match status" value="1"/>
</dbReference>
<keyword evidence="8" id="KW-0408">Iron</keyword>
<dbReference type="PATRIC" id="fig|1543721.4.peg.1463"/>
<dbReference type="GO" id="GO:0003700">
    <property type="term" value="F:DNA-binding transcription factor activity"/>
    <property type="evidence" value="ECO:0007669"/>
    <property type="project" value="UniProtKB-UniRule"/>
</dbReference>
<dbReference type="InterPro" id="IPR043135">
    <property type="entry name" value="Fur_C"/>
</dbReference>
<keyword evidence="4 8" id="KW-0805">Transcription regulation</keyword>
<evidence type="ECO:0000313" key="9">
    <source>
        <dbReference type="EMBL" id="AKH20153.1"/>
    </source>
</evidence>
<name>A0A0F7JZW9_9GAMM</name>
<sequence>MTNKHLNHVLKQAELLCRERGVRLTDQRRTVLQLLCVSDKPLSAYELLDRMRGVVKNPAPPTVYRALDFLLEQGLIHKLESLHAYVSCAHPEHPHSSQFLICDNCGEVAEVEAPNVTKSLKAASSAIGFRTKRPVVELLGTCADCAKKPHD</sequence>
<keyword evidence="6 8" id="KW-0804">Transcription</keyword>
<dbReference type="KEGG" id="seds:AAY24_07045"/>
<dbReference type="Gene3D" id="1.10.10.10">
    <property type="entry name" value="Winged helix-like DNA-binding domain superfamily/Winged helix DNA-binding domain"/>
    <property type="match status" value="1"/>
</dbReference>
<gene>
    <name evidence="8" type="primary">fur</name>
    <name evidence="9" type="ORF">AAY24_07045</name>
</gene>
<organism evidence="9 10">
    <name type="scientific">Sedimenticola thiotaurini</name>
    <dbReference type="NCBI Taxonomy" id="1543721"/>
    <lineage>
        <taxon>Bacteria</taxon>
        <taxon>Pseudomonadati</taxon>
        <taxon>Pseudomonadota</taxon>
        <taxon>Gammaproteobacteria</taxon>
        <taxon>Chromatiales</taxon>
        <taxon>Sedimenticolaceae</taxon>
        <taxon>Sedimenticola</taxon>
    </lineage>
</organism>
<comment type="subcellular location">
    <subcellularLocation>
        <location evidence="8">Cytoplasm</location>
    </subcellularLocation>
</comment>
<comment type="similarity">
    <text evidence="1 8">Belongs to the Fur family.</text>
</comment>
<evidence type="ECO:0000256" key="8">
    <source>
        <dbReference type="RuleBase" id="RU364037"/>
    </source>
</evidence>
<keyword evidence="7 8" id="KW-0479">Metal-binding</keyword>
<dbReference type="GO" id="GO:0005829">
    <property type="term" value="C:cytosol"/>
    <property type="evidence" value="ECO:0007669"/>
    <property type="project" value="TreeGrafter"/>
</dbReference>
<feature type="binding site" evidence="7">
    <location>
        <position position="105"/>
    </location>
    <ligand>
        <name>Zn(2+)</name>
        <dbReference type="ChEBI" id="CHEBI:29105"/>
    </ligand>
</feature>
<comment type="subunit">
    <text evidence="8">Homodimer.</text>
</comment>
<keyword evidence="5 8" id="KW-0238">DNA-binding</keyword>
<evidence type="ECO:0000313" key="10">
    <source>
        <dbReference type="Proteomes" id="UP000034410"/>
    </source>
</evidence>
<evidence type="ECO:0000256" key="4">
    <source>
        <dbReference type="ARBA" id="ARBA00023015"/>
    </source>
</evidence>
<dbReference type="InterPro" id="IPR002481">
    <property type="entry name" value="FUR"/>
</dbReference>
<dbReference type="PANTHER" id="PTHR33202:SF6">
    <property type="entry name" value="ZINC UPTAKE REGULATION PROTEIN"/>
    <property type="match status" value="1"/>
</dbReference>
<evidence type="ECO:0000256" key="5">
    <source>
        <dbReference type="ARBA" id="ARBA00023125"/>
    </source>
</evidence>
<dbReference type="InterPro" id="IPR036390">
    <property type="entry name" value="WH_DNA-bd_sf"/>
</dbReference>
<keyword evidence="2 8" id="KW-0678">Repressor</keyword>
<dbReference type="EMBL" id="CP011412">
    <property type="protein sequence ID" value="AKH20153.1"/>
    <property type="molecule type" value="Genomic_DNA"/>
</dbReference>
<keyword evidence="3 7" id="KW-0862">Zinc</keyword>
<evidence type="ECO:0000256" key="6">
    <source>
        <dbReference type="ARBA" id="ARBA00023163"/>
    </source>
</evidence>
<dbReference type="Gene3D" id="3.30.1490.190">
    <property type="match status" value="1"/>
</dbReference>
<dbReference type="GO" id="GO:0000976">
    <property type="term" value="F:transcription cis-regulatory region binding"/>
    <property type="evidence" value="ECO:0007669"/>
    <property type="project" value="TreeGrafter"/>
</dbReference>
<keyword evidence="8" id="KW-0963">Cytoplasm</keyword>
<keyword evidence="10" id="KW-1185">Reference proteome</keyword>
<protein>
    <recommendedName>
        <fullName evidence="8">Ferric uptake regulation protein</fullName>
    </recommendedName>
</protein>
<dbReference type="InterPro" id="IPR036388">
    <property type="entry name" value="WH-like_DNA-bd_sf"/>
</dbReference>
<feature type="binding site" evidence="7">
    <location>
        <position position="145"/>
    </location>
    <ligand>
        <name>Zn(2+)</name>
        <dbReference type="ChEBI" id="CHEBI:29105"/>
    </ligand>
</feature>
<feature type="binding site" evidence="7">
    <location>
        <position position="102"/>
    </location>
    <ligand>
        <name>Zn(2+)</name>
        <dbReference type="ChEBI" id="CHEBI:29105"/>
    </ligand>
</feature>
<evidence type="ECO:0000256" key="7">
    <source>
        <dbReference type="PIRSR" id="PIRSR602481-1"/>
    </source>
</evidence>
<dbReference type="Pfam" id="PF01475">
    <property type="entry name" value="FUR"/>
    <property type="match status" value="1"/>
</dbReference>